<dbReference type="Proteomes" id="UP001159042">
    <property type="component" value="Unassembled WGS sequence"/>
</dbReference>
<dbReference type="Pfam" id="PF13837">
    <property type="entry name" value="Myb_DNA-bind_4"/>
    <property type="match status" value="1"/>
</dbReference>
<protein>
    <recommendedName>
        <fullName evidence="1">Myb/SANT-like DNA-binding domain-containing protein</fullName>
    </recommendedName>
</protein>
<dbReference type="InterPro" id="IPR044822">
    <property type="entry name" value="Myb_DNA-bind_4"/>
</dbReference>
<reference evidence="2 3" key="1">
    <citation type="journal article" date="2023" name="Insect Mol. Biol.">
        <title>Genome sequencing provides insights into the evolution of gene families encoding plant cell wall-degrading enzymes in longhorned beetles.</title>
        <authorList>
            <person name="Shin N.R."/>
            <person name="Okamura Y."/>
            <person name="Kirsch R."/>
            <person name="Pauchet Y."/>
        </authorList>
    </citation>
    <scope>NUCLEOTIDE SEQUENCE [LARGE SCALE GENOMIC DNA]</scope>
    <source>
        <strain evidence="2">EAD_L_NR</strain>
    </source>
</reference>
<dbReference type="PANTHER" id="PTHR47595">
    <property type="entry name" value="HEAT SHOCK 70 KDA PROTEIN 14"/>
    <property type="match status" value="1"/>
</dbReference>
<proteinExistence type="predicted"/>
<dbReference type="AlphaFoldDB" id="A0AAV8V6E1"/>
<accession>A0AAV8V6E1</accession>
<comment type="caution">
    <text evidence="2">The sequence shown here is derived from an EMBL/GenBank/DDBJ whole genome shotgun (WGS) entry which is preliminary data.</text>
</comment>
<dbReference type="Gene3D" id="1.10.10.60">
    <property type="entry name" value="Homeodomain-like"/>
    <property type="match status" value="1"/>
</dbReference>
<gene>
    <name evidence="2" type="ORF">NQ315_014009</name>
</gene>
<dbReference type="EMBL" id="JANEYG010000422">
    <property type="protein sequence ID" value="KAJ8909741.1"/>
    <property type="molecule type" value="Genomic_DNA"/>
</dbReference>
<keyword evidence="3" id="KW-1185">Reference proteome</keyword>
<feature type="domain" description="Myb/SANT-like DNA-binding" evidence="1">
    <location>
        <begin position="94"/>
        <end position="181"/>
    </location>
</feature>
<sequence length="249" mass="29307">MAEIEEDFEVTLNDIESDKNYYLILNKQDANRLQEDEMFAQQLLNYAKIHKLDKPRERNESDENNTHRSLTTLLSICTINERISQRHNIDVTDRVNWSYEAVTSLIQSMDANIEYLSHPKKENVFENVSNDLLSKEFLFTPEQCAQKWKRLERSYKTAKGNQNKSGRSPSRFFFFEKIDNILVTKLSNSCKHALESSEEINRNNAEYANGEHTDANSEVTDIDASDKRPILKKKRKQINEEYLELKKRY</sequence>
<evidence type="ECO:0000313" key="2">
    <source>
        <dbReference type="EMBL" id="KAJ8909741.1"/>
    </source>
</evidence>
<organism evidence="2 3">
    <name type="scientific">Exocentrus adspersus</name>
    <dbReference type="NCBI Taxonomy" id="1586481"/>
    <lineage>
        <taxon>Eukaryota</taxon>
        <taxon>Metazoa</taxon>
        <taxon>Ecdysozoa</taxon>
        <taxon>Arthropoda</taxon>
        <taxon>Hexapoda</taxon>
        <taxon>Insecta</taxon>
        <taxon>Pterygota</taxon>
        <taxon>Neoptera</taxon>
        <taxon>Endopterygota</taxon>
        <taxon>Coleoptera</taxon>
        <taxon>Polyphaga</taxon>
        <taxon>Cucujiformia</taxon>
        <taxon>Chrysomeloidea</taxon>
        <taxon>Cerambycidae</taxon>
        <taxon>Lamiinae</taxon>
        <taxon>Acanthocinini</taxon>
        <taxon>Exocentrus</taxon>
    </lineage>
</organism>
<dbReference type="PANTHER" id="PTHR47595:SF1">
    <property type="entry name" value="MYB_SANT-LIKE DNA-BINDING DOMAIN-CONTAINING PROTEIN"/>
    <property type="match status" value="1"/>
</dbReference>
<name>A0AAV8V6E1_9CUCU</name>
<evidence type="ECO:0000313" key="3">
    <source>
        <dbReference type="Proteomes" id="UP001159042"/>
    </source>
</evidence>
<evidence type="ECO:0000259" key="1">
    <source>
        <dbReference type="Pfam" id="PF13837"/>
    </source>
</evidence>